<evidence type="ECO:0000259" key="1">
    <source>
        <dbReference type="Pfam" id="PF01266"/>
    </source>
</evidence>
<evidence type="ECO:0000313" key="3">
    <source>
        <dbReference type="Proteomes" id="UP001501436"/>
    </source>
</evidence>
<dbReference type="PANTHER" id="PTHR13847">
    <property type="entry name" value="SARCOSINE DEHYDROGENASE-RELATED"/>
    <property type="match status" value="1"/>
</dbReference>
<protein>
    <submittedName>
        <fullName evidence="2">FAD-dependent oxidoreductase</fullName>
    </submittedName>
</protein>
<sequence length="420" mass="46085">MRSFINMSKIVIIGGGIMGLCSAYYLQQAGHEVTILEKGDLSDNCSFGNAGMIVPSHFIPLAAPGMVQQGIRWMFNSKSPFYVKPSLSGELVSWGIKFLKHANTAHVERSAKPLLEISLLSKKLYGDLSKQPDFDFGLVEKGILMFYKTEKAGEEEAHLAEKARELGLDMAVLNADECKALQPKLELDVLGAVHYRCDAHLYPNQLIAKLLKHLQASGVKVERNAEVTRIETSAGKISKVFTGNKAWDADQYIIAGGSWSPAIVKMIDINVPIMPGKGYSFMVPEPQQRMQIPALLCEARVAITPMNGSIRYGGTMELGKLNNKINMNRVKGIVESVPQYFPDLHPEVPAEKDIWYGFRPSSPDGLPYIGRSKKYSNLVVATGHGMMGLSLGPATGLLVKQVVDGSKTDINIDAFSPNRF</sequence>
<reference evidence="3" key="1">
    <citation type="journal article" date="2019" name="Int. J. Syst. Evol. Microbiol.">
        <title>The Global Catalogue of Microorganisms (GCM) 10K type strain sequencing project: providing services to taxonomists for standard genome sequencing and annotation.</title>
        <authorList>
            <consortium name="The Broad Institute Genomics Platform"/>
            <consortium name="The Broad Institute Genome Sequencing Center for Infectious Disease"/>
            <person name="Wu L."/>
            <person name="Ma J."/>
        </authorList>
    </citation>
    <scope>NUCLEOTIDE SEQUENCE [LARGE SCALE GENOMIC DNA]</scope>
    <source>
        <strain evidence="3">JCM 18283</strain>
    </source>
</reference>
<dbReference type="Proteomes" id="UP001501436">
    <property type="component" value="Unassembled WGS sequence"/>
</dbReference>
<evidence type="ECO:0000313" key="2">
    <source>
        <dbReference type="EMBL" id="GAA4912003.1"/>
    </source>
</evidence>
<dbReference type="Gene3D" id="3.30.9.10">
    <property type="entry name" value="D-Amino Acid Oxidase, subunit A, domain 2"/>
    <property type="match status" value="1"/>
</dbReference>
<proteinExistence type="predicted"/>
<dbReference type="SUPFAM" id="SSF51905">
    <property type="entry name" value="FAD/NAD(P)-binding domain"/>
    <property type="match status" value="1"/>
</dbReference>
<dbReference type="Gene3D" id="3.50.50.60">
    <property type="entry name" value="FAD/NAD(P)-binding domain"/>
    <property type="match status" value="2"/>
</dbReference>
<dbReference type="InterPro" id="IPR036188">
    <property type="entry name" value="FAD/NAD-bd_sf"/>
</dbReference>
<keyword evidence="3" id="KW-1185">Reference proteome</keyword>
<dbReference type="InterPro" id="IPR006076">
    <property type="entry name" value="FAD-dep_OxRdtase"/>
</dbReference>
<dbReference type="Pfam" id="PF01266">
    <property type="entry name" value="DAO"/>
    <property type="match status" value="1"/>
</dbReference>
<accession>A0ABP9FPL0</accession>
<dbReference type="SUPFAM" id="SSF54373">
    <property type="entry name" value="FAD-linked reductases, C-terminal domain"/>
    <property type="match status" value="1"/>
</dbReference>
<name>A0ABP9FPL0_9SPHI</name>
<organism evidence="2 3">
    <name type="scientific">Mucilaginibacter defluvii</name>
    <dbReference type="NCBI Taxonomy" id="1196019"/>
    <lineage>
        <taxon>Bacteria</taxon>
        <taxon>Pseudomonadati</taxon>
        <taxon>Bacteroidota</taxon>
        <taxon>Sphingobacteriia</taxon>
        <taxon>Sphingobacteriales</taxon>
        <taxon>Sphingobacteriaceae</taxon>
        <taxon>Mucilaginibacter</taxon>
    </lineage>
</organism>
<gene>
    <name evidence="2" type="ORF">GCM10023313_13760</name>
</gene>
<comment type="caution">
    <text evidence="2">The sequence shown here is derived from an EMBL/GenBank/DDBJ whole genome shotgun (WGS) entry which is preliminary data.</text>
</comment>
<feature type="domain" description="FAD dependent oxidoreductase" evidence="1">
    <location>
        <begin position="9"/>
        <end position="399"/>
    </location>
</feature>
<dbReference type="EMBL" id="BAABJI010000002">
    <property type="protein sequence ID" value="GAA4912003.1"/>
    <property type="molecule type" value="Genomic_DNA"/>
</dbReference>